<evidence type="ECO:0000313" key="2">
    <source>
        <dbReference type="EMBL" id="KEO98742.1"/>
    </source>
</evidence>
<evidence type="ECO:0000313" key="3">
    <source>
        <dbReference type="Proteomes" id="UP000027866"/>
    </source>
</evidence>
<keyword evidence="1" id="KW-0732">Signal</keyword>
<feature type="chain" id="PRO_5001697541" description="TonB C-terminal domain-containing protein" evidence="1">
    <location>
        <begin position="23"/>
        <end position="129"/>
    </location>
</feature>
<dbReference type="KEGG" id="elq:Ga0102493_112768"/>
<evidence type="ECO:0000256" key="1">
    <source>
        <dbReference type="SAM" id="SignalP"/>
    </source>
</evidence>
<dbReference type="Proteomes" id="UP000027866">
    <property type="component" value="Unassembled WGS sequence"/>
</dbReference>
<organism evidence="2 3">
    <name type="scientific">Erythrobacter litoralis</name>
    <dbReference type="NCBI Taxonomy" id="39960"/>
    <lineage>
        <taxon>Bacteria</taxon>
        <taxon>Pseudomonadati</taxon>
        <taxon>Pseudomonadota</taxon>
        <taxon>Alphaproteobacteria</taxon>
        <taxon>Sphingomonadales</taxon>
        <taxon>Erythrobacteraceae</taxon>
        <taxon>Erythrobacter/Porphyrobacter group</taxon>
        <taxon>Erythrobacter</taxon>
    </lineage>
</organism>
<reference evidence="2 3" key="1">
    <citation type="submission" date="2014-04" db="EMBL/GenBank/DDBJ databases">
        <title>A comprehensive comparison of genomes of Erythrobacter spp. Strains.</title>
        <authorList>
            <person name="Zheng Q."/>
        </authorList>
    </citation>
    <scope>NUCLEOTIDE SEQUENCE [LARGE SCALE GENOMIC DNA]</scope>
    <source>
        <strain evidence="2 3">DSM 8509</strain>
    </source>
</reference>
<proteinExistence type="predicted"/>
<name>A0A074NLV1_9SPHN</name>
<dbReference type="AlphaFoldDB" id="A0A074NLV1"/>
<dbReference type="PATRIC" id="fig|39960.10.peg.1864"/>
<accession>A0A074NLV1</accession>
<sequence length="129" mass="14032">MTLRPLFAAAAAAILLSPPAFAQDAGVEHADGATPVRLVAFDGEQEFLKTSKRLRIWRAAVGYTLSVDEAGKVTGCKLVNEFRKNYVNQMLCEVLVEHHTFEPAHDASGAAVPGTYTARLVYEDLRAKT</sequence>
<protein>
    <recommendedName>
        <fullName evidence="4">TonB C-terminal domain-containing protein</fullName>
    </recommendedName>
</protein>
<evidence type="ECO:0008006" key="4">
    <source>
        <dbReference type="Google" id="ProtNLM"/>
    </source>
</evidence>
<keyword evidence="3" id="KW-1185">Reference proteome</keyword>
<dbReference type="OrthoDB" id="7409218at2"/>
<comment type="caution">
    <text evidence="2">The sequence shown here is derived from an EMBL/GenBank/DDBJ whole genome shotgun (WGS) entry which is preliminary data.</text>
</comment>
<gene>
    <name evidence="2" type="ORF">EH32_06450</name>
</gene>
<dbReference type="RefSeq" id="WP_034901056.1">
    <property type="nucleotide sequence ID" value="NZ_CP017057.1"/>
</dbReference>
<feature type="signal peptide" evidence="1">
    <location>
        <begin position="1"/>
        <end position="22"/>
    </location>
</feature>
<dbReference type="EMBL" id="JMIX01000003">
    <property type="protein sequence ID" value="KEO98742.1"/>
    <property type="molecule type" value="Genomic_DNA"/>
</dbReference>